<dbReference type="Pfam" id="PF12765">
    <property type="entry name" value="Cohesin_HEAT"/>
    <property type="match status" value="1"/>
</dbReference>
<dbReference type="InterPro" id="IPR019786">
    <property type="entry name" value="Zinc_finger_PHD-type_CS"/>
</dbReference>
<dbReference type="Gene3D" id="3.30.40.10">
    <property type="entry name" value="Zinc/RING finger domain, C3HC4 (zinc finger)"/>
    <property type="match status" value="1"/>
</dbReference>
<dbReference type="GO" id="GO:0061775">
    <property type="term" value="F:cohesin loader activity"/>
    <property type="evidence" value="ECO:0007669"/>
    <property type="project" value="InterPro"/>
</dbReference>
<keyword evidence="5 9" id="KW-0863">Zinc-finger</keyword>
<dbReference type="InterPro" id="IPR019787">
    <property type="entry name" value="Znf_PHD-finger"/>
</dbReference>
<evidence type="ECO:0000256" key="2">
    <source>
        <dbReference type="ARBA" id="ARBA00009252"/>
    </source>
</evidence>
<feature type="region of interest" description="Disordered" evidence="11">
    <location>
        <begin position="1179"/>
        <end position="1202"/>
    </location>
</feature>
<evidence type="ECO:0000256" key="11">
    <source>
        <dbReference type="SAM" id="MobiDB-lite"/>
    </source>
</evidence>
<protein>
    <recommendedName>
        <fullName evidence="10">Sister chromatid cohesion protein</fullName>
    </recommendedName>
</protein>
<evidence type="ECO:0000256" key="6">
    <source>
        <dbReference type="ARBA" id="ARBA00022833"/>
    </source>
</evidence>
<reference evidence="13 14" key="1">
    <citation type="submission" date="2018-03" db="EMBL/GenBank/DDBJ databases">
        <authorList>
            <person name="Fogelqvist J."/>
        </authorList>
    </citation>
    <scope>NUCLEOTIDE SEQUENCE [LARGE SCALE GENOMIC DNA]</scope>
</reference>
<accession>A0A3P3YNA2</accession>
<name>A0A3P3YNA2_PLABS</name>
<evidence type="ECO:0000256" key="7">
    <source>
        <dbReference type="ARBA" id="ARBA00023242"/>
    </source>
</evidence>
<dbReference type="InterPro" id="IPR033031">
    <property type="entry name" value="Scc2/Nipped-B"/>
</dbReference>
<comment type="subcellular location">
    <subcellularLocation>
        <location evidence="1 10">Nucleus</location>
    </subcellularLocation>
</comment>
<feature type="domain" description="PHD-type" evidence="12">
    <location>
        <begin position="537"/>
        <end position="586"/>
    </location>
</feature>
<dbReference type="GO" id="GO:0071169">
    <property type="term" value="P:establishment of protein localization to chromatin"/>
    <property type="evidence" value="ECO:0007669"/>
    <property type="project" value="TreeGrafter"/>
</dbReference>
<feature type="compositionally biased region" description="Pro residues" evidence="11">
    <location>
        <begin position="102"/>
        <end position="111"/>
    </location>
</feature>
<dbReference type="GO" id="GO:0034087">
    <property type="term" value="P:establishment of mitotic sister chromatid cohesion"/>
    <property type="evidence" value="ECO:0007669"/>
    <property type="project" value="TreeGrafter"/>
</dbReference>
<sequence length="1602" mass="175957">MPGAGVPACEPIDVALEMMSAAPLPIAQAVPMPTAPFPGALPTSSSCLVDTAAMEALLASTPIQDRSSTDVIKDPCVKLGPGALRVVEAYREQLSSTGGGQPHPPSSPVPRTPKSKSRSRRSTLSSARVTPPAVVNLADYVEAFVTKMMGVRPQDIPLGSQSGKFSLSALCWLTLLSHARRDQTVSELPVSVVSDLFSLIVSQIDASIDVSVHDVNPTTKAAAMENLQKAIAASSVALVVMSAPGVNRALVVEEIVEKTVRMLKVHLSRTVAPIFDKTRRVQNGGPPESYWAESSGAFGALCRNVCSLFERLFEFLKSEPASDAIVVSLVSAYFSLPQSATELQLAGINLVEVAFLRNPTVRDTIIEEVAGRIAGTERSERRRVYRVGDSGSIQAMVALGMLVVQDLALLCVNRAQSGNGFEECVMAPLALSDKFCRTLVVLIVNQAFRPGMSVLDSRNVVHDFVDDILKCLFSPEWPVAQYLLHNVLHVMRNFLLNSNYPSAKRIVAIELTGYVLSHLQPQIASVNADSQIIRQRKIGCECGRGPNPNELMLDCDECHHWFHGSCAQVSFDRMPQSWICEPCSLRVYVQEQQLTMKRALSKDSPSSHNEGPAGGNVSDDETHDMILPQILYALADWARQLREASSGKELDVFNLQWDPNNLPPALRLWGEDSGTTTRDKLRRIARVMSRSSGLLKDQENFVKAVINCSHEKQPSMRSRVVKAMCSIVDTDAALLEHDFVLHSIQDAVQDVSTSVREAAVELLGKKVLARSSLSEKYYEIIAARLRDKGLSVRKRCVKILRDICLLMPSHSMYVKICTMLISRSRDEPSIRSLVIQSFRQMWFESFLRQQSRIAVASIASGDGLHQFADEFRMVSKHIVDVVGQLPATDWLVDLISSLSATPADGAASGGPVFDVCIDLCSCIVQQLISEQAEERTYYARIRTLHVFCSACPTFLAKHASILLPLIKVDNIAHGEEQQGLSLLCEIMFMCLVITESPRIAFLEKLVRDLRTLILQQGTAVLRTAIPCLCAASRKTDVPGLVAVPRQLLMSFCQYLRQNASGAASHEARVKRSLLRSLFSIGLLVRYFDFDEGTGAHATSESAVDVYRSYLHHVDEVIRRVALQGLVFVYSRLPALMLSTSSELRAAVASPTPSVKAQALQSLADFLQNEDDLVQYLQDSNKTSRPSARDSAPGCNGADDLTAEDQQRRRQSGLLSLASLLRCANESESGVISGVMNQLLPDLLVLALSPSPEVRHGFLSLSRQLLAQRICNPSSCAAPVIALCGDTRGELRELALEQLSSLSRAYPSVIRQGFLPALRLLHRLHTALAPMAADEMTTSLEGVSRFYRLLCKVSTDTSSLLAALVDVCDVVAPNDDGDDEQRRVALLPVAFVARILSCLPYRNDEPLHAIYHLQRHIEIVGAPVDSVLRTAFKYELLQENAGATPDQIGRLARFVDVCDDLTVLIRLKHYLQTKFNVASAKVEEWSPLHRTSDAGDIESLKARYLSFKACFENDTSDVRLQYVAGGKRRAKSSPAPSRHNTPKRQQADAVTPRRNQRRASVQVASLLRDTAGDDRDSNNGIGDDDEEYTPVRKRPRASFRIPS</sequence>
<dbReference type="SUPFAM" id="SSF57903">
    <property type="entry name" value="FYVE/PHD zinc finger"/>
    <property type="match status" value="1"/>
</dbReference>
<feature type="region of interest" description="Disordered" evidence="11">
    <location>
        <begin position="1524"/>
        <end position="1602"/>
    </location>
</feature>
<dbReference type="SMART" id="SM00249">
    <property type="entry name" value="PHD"/>
    <property type="match status" value="1"/>
</dbReference>
<feature type="region of interest" description="Disordered" evidence="11">
    <location>
        <begin position="598"/>
        <end position="621"/>
    </location>
</feature>
<comment type="similarity">
    <text evidence="2 10">Belongs to the SCC2/Nipped-B family.</text>
</comment>
<dbReference type="GO" id="GO:0003682">
    <property type="term" value="F:chromatin binding"/>
    <property type="evidence" value="ECO:0007669"/>
    <property type="project" value="TreeGrafter"/>
</dbReference>
<dbReference type="GO" id="GO:0010468">
    <property type="term" value="P:regulation of gene expression"/>
    <property type="evidence" value="ECO:0007669"/>
    <property type="project" value="InterPro"/>
</dbReference>
<dbReference type="Gene3D" id="1.25.10.10">
    <property type="entry name" value="Leucine-rich Repeat Variant"/>
    <property type="match status" value="2"/>
</dbReference>
<keyword evidence="8 10" id="KW-0131">Cell cycle</keyword>
<dbReference type="PROSITE" id="PS50016">
    <property type="entry name" value="ZF_PHD_2"/>
    <property type="match status" value="1"/>
</dbReference>
<keyword evidence="7 10" id="KW-0539">Nucleus</keyword>
<evidence type="ECO:0000256" key="8">
    <source>
        <dbReference type="ARBA" id="ARBA00023306"/>
    </source>
</evidence>
<dbReference type="GO" id="GO:0090694">
    <property type="term" value="C:Scc2-Scc4 cohesin loading complex"/>
    <property type="evidence" value="ECO:0007669"/>
    <property type="project" value="TreeGrafter"/>
</dbReference>
<dbReference type="SUPFAM" id="SSF48371">
    <property type="entry name" value="ARM repeat"/>
    <property type="match status" value="1"/>
</dbReference>
<evidence type="ECO:0000313" key="14">
    <source>
        <dbReference type="Proteomes" id="UP000290189"/>
    </source>
</evidence>
<dbReference type="PANTHER" id="PTHR21704">
    <property type="entry name" value="NIPPED-B-LIKE PROTEIN DELANGIN SCC2-RELATED"/>
    <property type="match status" value="1"/>
</dbReference>
<dbReference type="PROSITE" id="PS01359">
    <property type="entry name" value="ZF_PHD_1"/>
    <property type="match status" value="1"/>
</dbReference>
<dbReference type="EMBL" id="OVEO01000018">
    <property type="protein sequence ID" value="SPR01687.1"/>
    <property type="molecule type" value="Genomic_DNA"/>
</dbReference>
<evidence type="ECO:0000256" key="10">
    <source>
        <dbReference type="RuleBase" id="RU364107"/>
    </source>
</evidence>
<dbReference type="InterPro" id="IPR016024">
    <property type="entry name" value="ARM-type_fold"/>
</dbReference>
<proteinExistence type="inferred from homology"/>
<keyword evidence="3" id="KW-0479">Metal-binding</keyword>
<dbReference type="InterPro" id="IPR026003">
    <property type="entry name" value="Cohesin_HEAT"/>
</dbReference>
<geneLocation type="mitochondrion" evidence="13"/>
<dbReference type="GO" id="GO:1990414">
    <property type="term" value="P:replication-born double-strand break repair via sister chromatid exchange"/>
    <property type="evidence" value="ECO:0007669"/>
    <property type="project" value="TreeGrafter"/>
</dbReference>
<dbReference type="Pfam" id="PF12830">
    <property type="entry name" value="Nipped-B_C"/>
    <property type="match status" value="1"/>
</dbReference>
<keyword evidence="13" id="KW-0496">Mitochondrion</keyword>
<dbReference type="GO" id="GO:0008270">
    <property type="term" value="F:zinc ion binding"/>
    <property type="evidence" value="ECO:0007669"/>
    <property type="project" value="UniProtKB-KW"/>
</dbReference>
<evidence type="ECO:0000256" key="1">
    <source>
        <dbReference type="ARBA" id="ARBA00004123"/>
    </source>
</evidence>
<dbReference type="InterPro" id="IPR011011">
    <property type="entry name" value="Znf_FYVE_PHD"/>
</dbReference>
<evidence type="ECO:0000256" key="4">
    <source>
        <dbReference type="ARBA" id="ARBA00022737"/>
    </source>
</evidence>
<gene>
    <name evidence="13" type="ORF">PLBR_LOCUS8902</name>
</gene>
<dbReference type="InterPro" id="IPR011989">
    <property type="entry name" value="ARM-like"/>
</dbReference>
<dbReference type="InterPro" id="IPR001965">
    <property type="entry name" value="Znf_PHD"/>
</dbReference>
<evidence type="ECO:0000256" key="3">
    <source>
        <dbReference type="ARBA" id="ARBA00022723"/>
    </source>
</evidence>
<evidence type="ECO:0000256" key="5">
    <source>
        <dbReference type="ARBA" id="ARBA00022771"/>
    </source>
</evidence>
<dbReference type="PANTHER" id="PTHR21704:SF18">
    <property type="entry name" value="NIPPED-B-LIKE PROTEIN"/>
    <property type="match status" value="1"/>
</dbReference>
<keyword evidence="4 10" id="KW-0677">Repeat</keyword>
<dbReference type="Pfam" id="PF00628">
    <property type="entry name" value="PHD"/>
    <property type="match status" value="1"/>
</dbReference>
<dbReference type="GO" id="GO:0140588">
    <property type="term" value="P:chromatin looping"/>
    <property type="evidence" value="ECO:0007669"/>
    <property type="project" value="InterPro"/>
</dbReference>
<organism evidence="13 14">
    <name type="scientific">Plasmodiophora brassicae</name>
    <name type="common">Clubroot disease agent</name>
    <dbReference type="NCBI Taxonomy" id="37360"/>
    <lineage>
        <taxon>Eukaryota</taxon>
        <taxon>Sar</taxon>
        <taxon>Rhizaria</taxon>
        <taxon>Endomyxa</taxon>
        <taxon>Phytomyxea</taxon>
        <taxon>Plasmodiophorida</taxon>
        <taxon>Plasmodiophoridae</taxon>
        <taxon>Plasmodiophora</taxon>
    </lineage>
</organism>
<evidence type="ECO:0000256" key="9">
    <source>
        <dbReference type="PROSITE-ProRule" id="PRU00146"/>
    </source>
</evidence>
<keyword evidence="6" id="KW-0862">Zinc</keyword>
<dbReference type="InterPro" id="IPR024986">
    <property type="entry name" value="Nipped-B_C"/>
</dbReference>
<evidence type="ECO:0000313" key="13">
    <source>
        <dbReference type="EMBL" id="SPR01687.1"/>
    </source>
</evidence>
<feature type="region of interest" description="Disordered" evidence="11">
    <location>
        <begin position="92"/>
        <end position="128"/>
    </location>
</feature>
<evidence type="ECO:0000259" key="12">
    <source>
        <dbReference type="PROSITE" id="PS50016"/>
    </source>
</evidence>
<dbReference type="Proteomes" id="UP000290189">
    <property type="component" value="Unassembled WGS sequence"/>
</dbReference>
<dbReference type="InterPro" id="IPR013083">
    <property type="entry name" value="Znf_RING/FYVE/PHD"/>
</dbReference>